<evidence type="ECO:0000313" key="1">
    <source>
        <dbReference type="EMBL" id="CAI9716799.1"/>
    </source>
</evidence>
<proteinExistence type="predicted"/>
<organism evidence="1 2">
    <name type="scientific">Octopus vulgaris</name>
    <name type="common">Common octopus</name>
    <dbReference type="NCBI Taxonomy" id="6645"/>
    <lineage>
        <taxon>Eukaryota</taxon>
        <taxon>Metazoa</taxon>
        <taxon>Spiralia</taxon>
        <taxon>Lophotrochozoa</taxon>
        <taxon>Mollusca</taxon>
        <taxon>Cephalopoda</taxon>
        <taxon>Coleoidea</taxon>
        <taxon>Octopodiformes</taxon>
        <taxon>Octopoda</taxon>
        <taxon>Incirrata</taxon>
        <taxon>Octopodidae</taxon>
        <taxon>Octopus</taxon>
    </lineage>
</organism>
<name>A0AA36AIM6_OCTVU</name>
<reference evidence="1" key="1">
    <citation type="submission" date="2023-08" db="EMBL/GenBank/DDBJ databases">
        <authorList>
            <person name="Alioto T."/>
            <person name="Alioto T."/>
            <person name="Gomez Garrido J."/>
        </authorList>
    </citation>
    <scope>NUCLEOTIDE SEQUENCE</scope>
</reference>
<protein>
    <submittedName>
        <fullName evidence="1">Uncharacterized protein</fullName>
    </submittedName>
</protein>
<keyword evidence="2" id="KW-1185">Reference proteome</keyword>
<dbReference type="AlphaFoldDB" id="A0AA36AIM6"/>
<dbReference type="Proteomes" id="UP001162480">
    <property type="component" value="Chromosome 1"/>
</dbReference>
<accession>A0AA36AIM6</accession>
<sequence length="175" mass="18580">MGASKVHSPDNNSHDLCNGHRLGTQSLLVYQTVKALHILLVSKAAQVLHKKRRKALFVPDHGGHSVSRDAAHAREIQVGLLQPVCDYLAHIGASGGTAEGDEPDELLKDDEIIPAAAEEDGKLSRVLDVSRLVQGGDGEEASRLIHVLRGALDIGGHLYATGQGLGRQADGLKLT</sequence>
<evidence type="ECO:0000313" key="2">
    <source>
        <dbReference type="Proteomes" id="UP001162480"/>
    </source>
</evidence>
<dbReference type="EMBL" id="OX597814">
    <property type="protein sequence ID" value="CAI9716799.1"/>
    <property type="molecule type" value="Genomic_DNA"/>
</dbReference>
<gene>
    <name evidence="1" type="ORF">OCTVUL_1B003381</name>
</gene>